<evidence type="ECO:0000256" key="1">
    <source>
        <dbReference type="SAM" id="MobiDB-lite"/>
    </source>
</evidence>
<gene>
    <name evidence="2" type="ORF">VFPPC_18135</name>
</gene>
<evidence type="ECO:0000313" key="3">
    <source>
        <dbReference type="Proteomes" id="UP000078397"/>
    </source>
</evidence>
<reference evidence="2 3" key="1">
    <citation type="journal article" date="2016" name="PLoS Pathog.">
        <title>Biosynthesis of antibiotic leucinostatins in bio-control fungus Purpureocillium lilacinum and their inhibition on phytophthora revealed by genome mining.</title>
        <authorList>
            <person name="Wang G."/>
            <person name="Liu Z."/>
            <person name="Lin R."/>
            <person name="Li E."/>
            <person name="Mao Z."/>
            <person name="Ling J."/>
            <person name="Yang Y."/>
            <person name="Yin W.B."/>
            <person name="Xie B."/>
        </authorList>
    </citation>
    <scope>NUCLEOTIDE SEQUENCE [LARGE SCALE GENOMIC DNA]</scope>
    <source>
        <strain evidence="2">170</strain>
    </source>
</reference>
<dbReference type="RefSeq" id="XP_022285203.1">
    <property type="nucleotide sequence ID" value="XM_022429791.1"/>
</dbReference>
<feature type="compositionally biased region" description="Low complexity" evidence="1">
    <location>
        <begin position="46"/>
        <end position="63"/>
    </location>
</feature>
<dbReference type="KEGG" id="pchm:VFPPC_18135"/>
<feature type="region of interest" description="Disordered" evidence="1">
    <location>
        <begin position="40"/>
        <end position="71"/>
    </location>
</feature>
<keyword evidence="3" id="KW-1185">Reference proteome</keyword>
<name>A0A219AQ72_METCM</name>
<evidence type="ECO:0000313" key="2">
    <source>
        <dbReference type="EMBL" id="OWT42722.1"/>
    </source>
</evidence>
<proteinExistence type="predicted"/>
<dbReference type="GeneID" id="33936998"/>
<dbReference type="Proteomes" id="UP000078397">
    <property type="component" value="Unassembled WGS sequence"/>
</dbReference>
<accession>A0A219AQ72</accession>
<dbReference type="EMBL" id="LSBJ02000007">
    <property type="protein sequence ID" value="OWT42722.1"/>
    <property type="molecule type" value="Genomic_DNA"/>
</dbReference>
<organism evidence="2 3">
    <name type="scientific">Pochonia chlamydosporia 170</name>
    <dbReference type="NCBI Taxonomy" id="1380566"/>
    <lineage>
        <taxon>Eukaryota</taxon>
        <taxon>Fungi</taxon>
        <taxon>Dikarya</taxon>
        <taxon>Ascomycota</taxon>
        <taxon>Pezizomycotina</taxon>
        <taxon>Sordariomycetes</taxon>
        <taxon>Hypocreomycetidae</taxon>
        <taxon>Hypocreales</taxon>
        <taxon>Clavicipitaceae</taxon>
        <taxon>Pochonia</taxon>
    </lineage>
</organism>
<protein>
    <submittedName>
        <fullName evidence="2">Uncharacterized protein</fullName>
    </submittedName>
</protein>
<comment type="caution">
    <text evidence="2">The sequence shown here is derived from an EMBL/GenBank/DDBJ whole genome shotgun (WGS) entry which is preliminary data.</text>
</comment>
<dbReference type="AlphaFoldDB" id="A0A219AQ72"/>
<sequence length="111" mass="12311">MHRCGVEPSSPIATSNFDSKIKINSSIHHQNSISIWTKKKPFAKASDTPDTSDGTTESSTDSSGWRHGDTQTLAVRIRHSRTPQKCPRCHAFPHPFTENSTNVLLGFRLHG</sequence>